<dbReference type="InterPro" id="IPR050160">
    <property type="entry name" value="MHC/Immunoglobulin"/>
</dbReference>
<dbReference type="InterPro" id="IPR014745">
    <property type="entry name" value="MHC_II_a/b_N"/>
</dbReference>
<dbReference type="SMART" id="SM00921">
    <property type="entry name" value="MHC_II_beta"/>
    <property type="match status" value="1"/>
</dbReference>
<dbReference type="SMART" id="SM00407">
    <property type="entry name" value="IGc1"/>
    <property type="match status" value="1"/>
</dbReference>
<dbReference type="InterPro" id="IPR011162">
    <property type="entry name" value="MHC_I/II-like_Ag-recog"/>
</dbReference>
<keyword evidence="5" id="KW-0325">Glycoprotein</keyword>
<dbReference type="Pfam" id="PF07654">
    <property type="entry name" value="C1-set"/>
    <property type="match status" value="1"/>
</dbReference>
<reference evidence="8" key="1">
    <citation type="submission" date="2009-05" db="EMBL/GenBank/DDBJ databases">
        <title>Anoplopoma fimbria ESTs and full-length cDNAs.</title>
        <authorList>
            <person name="Messmer A."/>
            <person name="Rondeau E."/>
            <person name="Sanderson D."/>
            <person name="Cooper G."/>
            <person name="Leong J."/>
            <person name="Koop B.F."/>
        </authorList>
    </citation>
    <scope>NUCLEOTIDE SEQUENCE</scope>
    <source>
        <tissue evidence="8">Brain</tissue>
    </source>
</reference>
<evidence type="ECO:0000256" key="3">
    <source>
        <dbReference type="ARBA" id="ARBA00022989"/>
    </source>
</evidence>
<dbReference type="SUPFAM" id="SSF54452">
    <property type="entry name" value="MHC antigen-recognition domain"/>
    <property type="match status" value="1"/>
</dbReference>
<comment type="subcellular location">
    <subcellularLocation>
        <location evidence="1">Membrane</location>
        <topology evidence="1">Single-pass type I membrane protein</topology>
    </subcellularLocation>
</comment>
<gene>
    <name evidence="8" type="primary">HB2D</name>
</gene>
<keyword evidence="6" id="KW-0472">Membrane</keyword>
<dbReference type="SUPFAM" id="SSF48726">
    <property type="entry name" value="Immunoglobulin"/>
    <property type="match status" value="1"/>
</dbReference>
<dbReference type="InterPro" id="IPR013783">
    <property type="entry name" value="Ig-like_fold"/>
</dbReference>
<dbReference type="InterPro" id="IPR000353">
    <property type="entry name" value="MHC_II_b_N"/>
</dbReference>
<evidence type="ECO:0000256" key="6">
    <source>
        <dbReference type="SAM" id="Phobius"/>
    </source>
</evidence>
<dbReference type="PANTHER" id="PTHR19944:SF99">
    <property type="entry name" value="HLA CLASS II HISTOCOMPATIBILITY ANTIGEN, DRB1 BETA CHAIN"/>
    <property type="match status" value="1"/>
</dbReference>
<dbReference type="EMBL" id="BT082664">
    <property type="protein sequence ID" value="ACQ58371.1"/>
    <property type="molecule type" value="mRNA"/>
</dbReference>
<keyword evidence="3 6" id="KW-1133">Transmembrane helix</keyword>
<keyword evidence="4" id="KW-1015">Disulfide bond</keyword>
<dbReference type="PANTHER" id="PTHR19944">
    <property type="entry name" value="MHC CLASS II-RELATED"/>
    <property type="match status" value="1"/>
</dbReference>
<dbReference type="Gene3D" id="2.60.40.10">
    <property type="entry name" value="Immunoglobulins"/>
    <property type="match status" value="1"/>
</dbReference>
<feature type="domain" description="Ig-like" evidence="7">
    <location>
        <begin position="128"/>
        <end position="217"/>
    </location>
</feature>
<dbReference type="InterPro" id="IPR007110">
    <property type="entry name" value="Ig-like_dom"/>
</dbReference>
<dbReference type="Pfam" id="PF00969">
    <property type="entry name" value="MHC_II_beta"/>
    <property type="match status" value="1"/>
</dbReference>
<evidence type="ECO:0000256" key="1">
    <source>
        <dbReference type="ARBA" id="ARBA00004479"/>
    </source>
</evidence>
<sequence length="264" mass="30018">MFSARHQLTSSYLYISYITMRTHIFFSLPFLLLLCSRAGALFGLGLLRCQFTSLDDSVYVEQYYFNKKLLLQYNSTLRKFTGYTEKARDVADGLNKSPAIMESEKKNEEKCKSHLPLVFDVLLKTVEPTVRLRSVDIAGSKHPGMLVCSGYGFYPKQIRLTWQRNGKNVTSDVTSTEELPNGSWLYQIHSYLEFTPRPGDKITCMVEHASLTQPKLYEWDPALESQRNKIAVGTAGLLLGLVFLITGLIYYKKNNDGRVLVPTS</sequence>
<dbReference type="GO" id="GO:0019882">
    <property type="term" value="P:antigen processing and presentation"/>
    <property type="evidence" value="ECO:0007669"/>
    <property type="project" value="InterPro"/>
</dbReference>
<feature type="transmembrane region" description="Helical" evidence="6">
    <location>
        <begin position="230"/>
        <end position="251"/>
    </location>
</feature>
<dbReference type="Gene3D" id="3.10.320.10">
    <property type="entry name" value="Class II Histocompatibility Antigen, M Beta Chain, Chain B, domain 1"/>
    <property type="match status" value="1"/>
</dbReference>
<organism evidence="8">
    <name type="scientific">Anoplopoma fimbria</name>
    <name type="common">Sablefish</name>
    <dbReference type="NCBI Taxonomy" id="229290"/>
    <lineage>
        <taxon>Eukaryota</taxon>
        <taxon>Metazoa</taxon>
        <taxon>Chordata</taxon>
        <taxon>Craniata</taxon>
        <taxon>Vertebrata</taxon>
        <taxon>Euteleostomi</taxon>
        <taxon>Actinopterygii</taxon>
        <taxon>Neopterygii</taxon>
        <taxon>Teleostei</taxon>
        <taxon>Neoteleostei</taxon>
        <taxon>Acanthomorphata</taxon>
        <taxon>Eupercaria</taxon>
        <taxon>Perciformes</taxon>
        <taxon>Cottioidei</taxon>
        <taxon>Anoplopomatales</taxon>
        <taxon>Anoplopomatidae</taxon>
        <taxon>Anoplopoma</taxon>
    </lineage>
</organism>
<dbReference type="InterPro" id="IPR036179">
    <property type="entry name" value="Ig-like_dom_sf"/>
</dbReference>
<evidence type="ECO:0000259" key="7">
    <source>
        <dbReference type="PROSITE" id="PS50835"/>
    </source>
</evidence>
<protein>
    <submittedName>
        <fullName evidence="8">DLA class II histocompatibility antigen, DR-1 beta chain</fullName>
    </submittedName>
</protein>
<keyword evidence="2 6" id="KW-0812">Transmembrane</keyword>
<dbReference type="GO" id="GO:0006955">
    <property type="term" value="P:immune response"/>
    <property type="evidence" value="ECO:0007669"/>
    <property type="project" value="InterPro"/>
</dbReference>
<proteinExistence type="evidence at transcript level"/>
<evidence type="ECO:0000256" key="2">
    <source>
        <dbReference type="ARBA" id="ARBA00022692"/>
    </source>
</evidence>
<evidence type="ECO:0000256" key="5">
    <source>
        <dbReference type="ARBA" id="ARBA00023180"/>
    </source>
</evidence>
<evidence type="ECO:0000313" key="8">
    <source>
        <dbReference type="EMBL" id="ACQ58371.1"/>
    </source>
</evidence>
<dbReference type="PROSITE" id="PS50835">
    <property type="entry name" value="IG_LIKE"/>
    <property type="match status" value="1"/>
</dbReference>
<name>C3KI99_ANOFI</name>
<dbReference type="InterPro" id="IPR003597">
    <property type="entry name" value="Ig_C1-set"/>
</dbReference>
<dbReference type="GO" id="GO:0042613">
    <property type="term" value="C:MHC class II protein complex"/>
    <property type="evidence" value="ECO:0007669"/>
    <property type="project" value="InterPro"/>
</dbReference>
<dbReference type="AlphaFoldDB" id="C3KI99"/>
<accession>C3KI99</accession>
<evidence type="ECO:0000256" key="4">
    <source>
        <dbReference type="ARBA" id="ARBA00023157"/>
    </source>
</evidence>